<sequence length="61" mass="6592">MRITSAVDAATLSAVVAALTMDGRDDTVAGRRAGMARDRLYRHAEGLSIVAFAGPRRRYKV</sequence>
<dbReference type="AlphaFoldDB" id="A0A4Y9L1T0"/>
<accession>A0A4Y9L1T0</accession>
<name>A0A4Y9L1T0_9BRAD</name>
<keyword evidence="2" id="KW-1185">Reference proteome</keyword>
<dbReference type="EMBL" id="SPQT01000053">
    <property type="protein sequence ID" value="TFV37345.1"/>
    <property type="molecule type" value="Genomic_DNA"/>
</dbReference>
<gene>
    <name evidence="1" type="ORF">E4K65_44040</name>
</gene>
<organism evidence="1 2">
    <name type="scientific">Bradyrhizobium niftali</name>
    <dbReference type="NCBI Taxonomy" id="2560055"/>
    <lineage>
        <taxon>Bacteria</taxon>
        <taxon>Pseudomonadati</taxon>
        <taxon>Pseudomonadota</taxon>
        <taxon>Alphaproteobacteria</taxon>
        <taxon>Hyphomicrobiales</taxon>
        <taxon>Nitrobacteraceae</taxon>
        <taxon>Bradyrhizobium</taxon>
    </lineage>
</organism>
<protein>
    <submittedName>
        <fullName evidence="1">Uncharacterized protein</fullName>
    </submittedName>
</protein>
<proteinExistence type="predicted"/>
<dbReference type="Proteomes" id="UP000297966">
    <property type="component" value="Unassembled WGS sequence"/>
</dbReference>
<evidence type="ECO:0000313" key="1">
    <source>
        <dbReference type="EMBL" id="TFV37345.1"/>
    </source>
</evidence>
<evidence type="ECO:0000313" key="2">
    <source>
        <dbReference type="Proteomes" id="UP000297966"/>
    </source>
</evidence>
<comment type="caution">
    <text evidence="1">The sequence shown here is derived from an EMBL/GenBank/DDBJ whole genome shotgun (WGS) entry which is preliminary data.</text>
</comment>
<reference evidence="1 2" key="1">
    <citation type="submission" date="2019-03" db="EMBL/GenBank/DDBJ databases">
        <title>Bradyrhizobium diversity isolated from nodules of Chamaecrista fasciculata.</title>
        <authorList>
            <person name="Klepa M.S."/>
            <person name="Urquiaga M.O."/>
            <person name="Hungria M."/>
            <person name="Delamuta J.R."/>
        </authorList>
    </citation>
    <scope>NUCLEOTIDE SEQUENCE [LARGE SCALE GENOMIC DNA]</scope>
    <source>
        <strain evidence="1 2">CNPSo 3448</strain>
    </source>
</reference>